<organism evidence="3 4">
    <name type="scientific">Microlunatus aurantiacus</name>
    <dbReference type="NCBI Taxonomy" id="446786"/>
    <lineage>
        <taxon>Bacteria</taxon>
        <taxon>Bacillati</taxon>
        <taxon>Actinomycetota</taxon>
        <taxon>Actinomycetes</taxon>
        <taxon>Propionibacteriales</taxon>
        <taxon>Propionibacteriaceae</taxon>
        <taxon>Microlunatus</taxon>
    </lineage>
</organism>
<dbReference type="InterPro" id="IPR000468">
    <property type="entry name" value="Barstar"/>
</dbReference>
<evidence type="ECO:0000259" key="2">
    <source>
        <dbReference type="Pfam" id="PF01337"/>
    </source>
</evidence>
<dbReference type="Proteomes" id="UP001500051">
    <property type="component" value="Unassembled WGS sequence"/>
</dbReference>
<dbReference type="InterPro" id="IPR035905">
    <property type="entry name" value="Barstar-like_sf"/>
</dbReference>
<dbReference type="Gene3D" id="3.30.370.10">
    <property type="entry name" value="Barstar-like"/>
    <property type="match status" value="1"/>
</dbReference>
<comment type="similarity">
    <text evidence="1">Belongs to the barstar family.</text>
</comment>
<feature type="domain" description="Barstar (barnase inhibitor)" evidence="2">
    <location>
        <begin position="44"/>
        <end position="124"/>
    </location>
</feature>
<evidence type="ECO:0000256" key="1">
    <source>
        <dbReference type="ARBA" id="ARBA00006845"/>
    </source>
</evidence>
<reference evidence="4" key="1">
    <citation type="journal article" date="2019" name="Int. J. Syst. Evol. Microbiol.">
        <title>The Global Catalogue of Microorganisms (GCM) 10K type strain sequencing project: providing services to taxonomists for standard genome sequencing and annotation.</title>
        <authorList>
            <consortium name="The Broad Institute Genomics Platform"/>
            <consortium name="The Broad Institute Genome Sequencing Center for Infectious Disease"/>
            <person name="Wu L."/>
            <person name="Ma J."/>
        </authorList>
    </citation>
    <scope>NUCLEOTIDE SEQUENCE [LARGE SCALE GENOMIC DNA]</scope>
    <source>
        <strain evidence="4">JCM 16548</strain>
    </source>
</reference>
<evidence type="ECO:0000313" key="3">
    <source>
        <dbReference type="EMBL" id="GAA3709103.1"/>
    </source>
</evidence>
<dbReference type="SUPFAM" id="SSF52038">
    <property type="entry name" value="Barstar-related"/>
    <property type="match status" value="1"/>
</dbReference>
<protein>
    <recommendedName>
        <fullName evidence="2">Barstar (barnase inhibitor) domain-containing protein</fullName>
    </recommendedName>
</protein>
<sequence>MTAPGGEPERTGLAAGRGGVYRVVAAADDVETQLASDGWRVAVLPEVARSRDFYAALRTSLDLPDWTGANLDALWDVLTDMTEPTALVWPSHAMFAVARPGPWRRILDVLEERAAQDPPFAVVLT</sequence>
<dbReference type="Pfam" id="PF01337">
    <property type="entry name" value="Barstar"/>
    <property type="match status" value="1"/>
</dbReference>
<proteinExistence type="inferred from homology"/>
<keyword evidence="4" id="KW-1185">Reference proteome</keyword>
<dbReference type="EMBL" id="BAAAYX010000013">
    <property type="protein sequence ID" value="GAA3709103.1"/>
    <property type="molecule type" value="Genomic_DNA"/>
</dbReference>
<evidence type="ECO:0000313" key="4">
    <source>
        <dbReference type="Proteomes" id="UP001500051"/>
    </source>
</evidence>
<name>A0ABP7DTV3_9ACTN</name>
<accession>A0ABP7DTV3</accession>
<comment type="caution">
    <text evidence="3">The sequence shown here is derived from an EMBL/GenBank/DDBJ whole genome shotgun (WGS) entry which is preliminary data.</text>
</comment>
<gene>
    <name evidence="3" type="ORF">GCM10022204_29160</name>
</gene>